<protein>
    <submittedName>
        <fullName evidence="4">Aldehyde reductase 2</fullName>
    </submittedName>
</protein>
<dbReference type="AlphaFoldDB" id="A0AA40BZX7"/>
<keyword evidence="1" id="KW-0560">Oxidoreductase</keyword>
<dbReference type="Pfam" id="PF01370">
    <property type="entry name" value="Epimerase"/>
    <property type="match status" value="1"/>
</dbReference>
<dbReference type="InterPro" id="IPR036291">
    <property type="entry name" value="NAD(P)-bd_dom_sf"/>
</dbReference>
<dbReference type="Proteomes" id="UP001175000">
    <property type="component" value="Unassembled WGS sequence"/>
</dbReference>
<proteinExistence type="inferred from homology"/>
<dbReference type="SUPFAM" id="SSF51735">
    <property type="entry name" value="NAD(P)-binding Rossmann-fold domains"/>
    <property type="match status" value="1"/>
</dbReference>
<evidence type="ECO:0000259" key="3">
    <source>
        <dbReference type="Pfam" id="PF01370"/>
    </source>
</evidence>
<keyword evidence="5" id="KW-1185">Reference proteome</keyword>
<sequence length="352" mass="38305">MSLEAPITSTPPGSRVMVTGANGLLASHICLQLLERGFNVRGAVRDTAQSSWLLEGRFKAHADRGAIELVSVPDFGVKGAYDEAIKGASAIIHTAYVTNIVPDPHKVITPMVVAIDSILNAAMREPSVKGVVFTSSAIAASPLLPHIDNGNVDRNSWNEAALEAASAPPPFGASHAMANYPASKVAAEKEIWKVVDQHQDGLHFNVNVVSPAGLIGEPLNEKHVEGQANWVVHAYRGNKAVMDALPATFYADVKDVALIHVAALLDPKVKLVRLQSWGHSAHWNEILAILRKRRPHKQFLDDYAEPYHLKVSVDQSESLALLEKWSKDPEKRGWTSLEDCVAENINNPYLVD</sequence>
<name>A0AA40BZX7_9PEZI</name>
<dbReference type="InterPro" id="IPR050425">
    <property type="entry name" value="NAD(P)_dehydrat-like"/>
</dbReference>
<feature type="domain" description="NAD-dependent epimerase/dehydratase" evidence="3">
    <location>
        <begin position="16"/>
        <end position="267"/>
    </location>
</feature>
<comment type="caution">
    <text evidence="4">The sequence shown here is derived from an EMBL/GenBank/DDBJ whole genome shotgun (WGS) entry which is preliminary data.</text>
</comment>
<dbReference type="Gene3D" id="3.40.50.720">
    <property type="entry name" value="NAD(P)-binding Rossmann-like Domain"/>
    <property type="match status" value="1"/>
</dbReference>
<dbReference type="EMBL" id="JAULSU010000004">
    <property type="protein sequence ID" value="KAK0619568.1"/>
    <property type="molecule type" value="Genomic_DNA"/>
</dbReference>
<evidence type="ECO:0000313" key="5">
    <source>
        <dbReference type="Proteomes" id="UP001175000"/>
    </source>
</evidence>
<evidence type="ECO:0000313" key="4">
    <source>
        <dbReference type="EMBL" id="KAK0619568.1"/>
    </source>
</evidence>
<dbReference type="PANTHER" id="PTHR10366:SF562">
    <property type="entry name" value="ALDEHYDE REDUCTASE II (AFU_ORTHOLOGUE AFUA_1G11360)"/>
    <property type="match status" value="1"/>
</dbReference>
<comment type="similarity">
    <text evidence="2">Belongs to the NAD(P)-dependent epimerase/dehydratase family. Dihydroflavonol-4-reductase subfamily.</text>
</comment>
<accession>A0AA40BZX7</accession>
<reference evidence="4" key="1">
    <citation type="submission" date="2023-06" db="EMBL/GenBank/DDBJ databases">
        <title>Genome-scale phylogeny and comparative genomics of the fungal order Sordariales.</title>
        <authorList>
            <consortium name="Lawrence Berkeley National Laboratory"/>
            <person name="Hensen N."/>
            <person name="Bonometti L."/>
            <person name="Westerberg I."/>
            <person name="Brannstrom I.O."/>
            <person name="Guillou S."/>
            <person name="Cros-Aarteil S."/>
            <person name="Calhoun S."/>
            <person name="Haridas S."/>
            <person name="Kuo A."/>
            <person name="Mondo S."/>
            <person name="Pangilinan J."/>
            <person name="Riley R."/>
            <person name="Labutti K."/>
            <person name="Andreopoulos B."/>
            <person name="Lipzen A."/>
            <person name="Chen C."/>
            <person name="Yanf M."/>
            <person name="Daum C."/>
            <person name="Ng V."/>
            <person name="Clum A."/>
            <person name="Steindorff A."/>
            <person name="Ohm R."/>
            <person name="Martin F."/>
            <person name="Silar P."/>
            <person name="Natvig D."/>
            <person name="Lalanne C."/>
            <person name="Gautier V."/>
            <person name="Ament-Velasquez S.L."/>
            <person name="Kruys A."/>
            <person name="Hutchinson M.I."/>
            <person name="Powell A.J."/>
            <person name="Barry K."/>
            <person name="Miller A.N."/>
            <person name="Grigoriev I.V."/>
            <person name="Debuchy R."/>
            <person name="Gladieux P."/>
            <person name="Thoren M.H."/>
            <person name="Johannesson H."/>
        </authorList>
    </citation>
    <scope>NUCLEOTIDE SEQUENCE</scope>
    <source>
        <strain evidence="4">CBS 606.72</strain>
    </source>
</reference>
<organism evidence="4 5">
    <name type="scientific">Immersiella caudata</name>
    <dbReference type="NCBI Taxonomy" id="314043"/>
    <lineage>
        <taxon>Eukaryota</taxon>
        <taxon>Fungi</taxon>
        <taxon>Dikarya</taxon>
        <taxon>Ascomycota</taxon>
        <taxon>Pezizomycotina</taxon>
        <taxon>Sordariomycetes</taxon>
        <taxon>Sordariomycetidae</taxon>
        <taxon>Sordariales</taxon>
        <taxon>Lasiosphaeriaceae</taxon>
        <taxon>Immersiella</taxon>
    </lineage>
</organism>
<dbReference type="PANTHER" id="PTHR10366">
    <property type="entry name" value="NAD DEPENDENT EPIMERASE/DEHYDRATASE"/>
    <property type="match status" value="1"/>
</dbReference>
<evidence type="ECO:0000256" key="1">
    <source>
        <dbReference type="ARBA" id="ARBA00023002"/>
    </source>
</evidence>
<evidence type="ECO:0000256" key="2">
    <source>
        <dbReference type="ARBA" id="ARBA00023445"/>
    </source>
</evidence>
<dbReference type="GO" id="GO:0016616">
    <property type="term" value="F:oxidoreductase activity, acting on the CH-OH group of donors, NAD or NADP as acceptor"/>
    <property type="evidence" value="ECO:0007669"/>
    <property type="project" value="TreeGrafter"/>
</dbReference>
<dbReference type="InterPro" id="IPR001509">
    <property type="entry name" value="Epimerase_deHydtase"/>
</dbReference>
<gene>
    <name evidence="4" type="ORF">B0T14DRAFT_432979</name>
</gene>